<feature type="binding site" evidence="14">
    <location>
        <position position="744"/>
    </location>
    <ligand>
        <name>Zn(2+)</name>
        <dbReference type="ChEBI" id="CHEBI:29105"/>
    </ligand>
</feature>
<evidence type="ECO:0000256" key="12">
    <source>
        <dbReference type="ARBA" id="ARBA00023146"/>
    </source>
</evidence>
<accession>A0A8C9W4Z0</accession>
<feature type="binding site" evidence="14">
    <location>
        <position position="748"/>
    </location>
    <ligand>
        <name>Zn(2+)</name>
        <dbReference type="ChEBI" id="CHEBI:29105"/>
    </ligand>
</feature>
<keyword evidence="7 14" id="KW-0547">Nucleotide-binding</keyword>
<dbReference type="GO" id="GO:0005739">
    <property type="term" value="C:mitochondrion"/>
    <property type="evidence" value="ECO:0007669"/>
    <property type="project" value="TreeGrafter"/>
</dbReference>
<dbReference type="InterPro" id="IPR018163">
    <property type="entry name" value="Thr/Ala-tRNA-synth_IIc_edit"/>
</dbReference>
<organism evidence="16 17">
    <name type="scientific">Scleropages formosus</name>
    <name type="common">Asian bonytongue</name>
    <name type="synonym">Osteoglossum formosum</name>
    <dbReference type="NCBI Taxonomy" id="113540"/>
    <lineage>
        <taxon>Eukaryota</taxon>
        <taxon>Metazoa</taxon>
        <taxon>Chordata</taxon>
        <taxon>Craniata</taxon>
        <taxon>Vertebrata</taxon>
        <taxon>Euteleostomi</taxon>
        <taxon>Actinopterygii</taxon>
        <taxon>Neopterygii</taxon>
        <taxon>Teleostei</taxon>
        <taxon>Osteoglossocephala</taxon>
        <taxon>Osteoglossomorpha</taxon>
        <taxon>Osteoglossiformes</taxon>
        <taxon>Osteoglossidae</taxon>
        <taxon>Scleropages</taxon>
    </lineage>
</organism>
<keyword evidence="5 14" id="KW-0436">Ligase</keyword>
<dbReference type="SUPFAM" id="SSF101353">
    <property type="entry name" value="Putative anticodon-binding domain of alanyl-tRNA synthetase (AlaRS)"/>
    <property type="match status" value="1"/>
</dbReference>
<dbReference type="SUPFAM" id="SSF55681">
    <property type="entry name" value="Class II aaRS and biotin synthetases"/>
    <property type="match status" value="1"/>
</dbReference>
<keyword evidence="6 14" id="KW-0479">Metal-binding</keyword>
<evidence type="ECO:0000256" key="5">
    <source>
        <dbReference type="ARBA" id="ARBA00022598"/>
    </source>
</evidence>
<dbReference type="AlphaFoldDB" id="A0A8C9W4Z0"/>
<dbReference type="NCBIfam" id="TIGR00344">
    <property type="entry name" value="alaS"/>
    <property type="match status" value="1"/>
</dbReference>
<keyword evidence="17" id="KW-1185">Reference proteome</keyword>
<protein>
    <recommendedName>
        <fullName evidence="3">Alanine--tRNA ligase</fullName>
        <ecNumber evidence="2">6.1.1.7</ecNumber>
    </recommendedName>
</protein>
<dbReference type="InterPro" id="IPR045864">
    <property type="entry name" value="aa-tRNA-synth_II/BPL/LPL"/>
</dbReference>
<dbReference type="InterPro" id="IPR018162">
    <property type="entry name" value="Ala-tRNA-ligase_IIc_anticod-bd"/>
</dbReference>
<evidence type="ECO:0000256" key="14">
    <source>
        <dbReference type="HAMAP-Rule" id="MF_03133"/>
    </source>
</evidence>
<dbReference type="Pfam" id="PF01411">
    <property type="entry name" value="tRNA-synt_2c"/>
    <property type="match status" value="1"/>
</dbReference>
<dbReference type="GeneTree" id="ENSGT00940000158246"/>
<evidence type="ECO:0000313" key="17">
    <source>
        <dbReference type="Proteomes" id="UP000694397"/>
    </source>
</evidence>
<dbReference type="HAMAP" id="MF_00036_B">
    <property type="entry name" value="Ala_tRNA_synth_B"/>
    <property type="match status" value="1"/>
</dbReference>
<dbReference type="PROSITE" id="PS50860">
    <property type="entry name" value="AA_TRNA_LIGASE_II_ALA"/>
    <property type="match status" value="1"/>
</dbReference>
<dbReference type="InterPro" id="IPR050058">
    <property type="entry name" value="Ala-tRNA_ligase"/>
</dbReference>
<proteinExistence type="inferred from homology"/>
<gene>
    <name evidence="16" type="primary">AARS2</name>
    <name evidence="14" type="synonym">AARS</name>
    <name evidence="16" type="synonym">aars2</name>
</gene>
<dbReference type="GO" id="GO:0006419">
    <property type="term" value="P:alanyl-tRNA aminoacylation"/>
    <property type="evidence" value="ECO:0007669"/>
    <property type="project" value="InterPro"/>
</dbReference>
<keyword evidence="12 14" id="KW-0030">Aminoacyl-tRNA synthetase</keyword>
<dbReference type="InterPro" id="IPR009000">
    <property type="entry name" value="Transl_B-barrel_sf"/>
</dbReference>
<comment type="domain">
    <text evidence="14">Consists of three domains; the N-terminal catalytic domain, the editing domain and the C-terminal C-Ala domain. The editing domain removes incorrectly charged amino acids, while the C-Ala domain, along with tRNA(Ala), serves as a bridge to cooperatively bring together the editing and aminoacylation centers thus stimulating deacylation of misacylated tRNAs.</text>
</comment>
<feature type="domain" description="Alanyl-transfer RNA synthetases family profile" evidence="15">
    <location>
        <begin position="46"/>
        <end position="787"/>
    </location>
</feature>
<dbReference type="Gene3D" id="3.10.310.40">
    <property type="match status" value="1"/>
</dbReference>
<evidence type="ECO:0000256" key="1">
    <source>
        <dbReference type="ARBA" id="ARBA00008429"/>
    </source>
</evidence>
<dbReference type="Ensembl" id="ENSSFOT00015069446.1">
    <property type="protein sequence ID" value="ENSSFOP00015070613.1"/>
    <property type="gene ID" value="ENSSFOG00015022513.2"/>
</dbReference>
<reference evidence="16" key="3">
    <citation type="submission" date="2025-09" db="UniProtKB">
        <authorList>
            <consortium name="Ensembl"/>
        </authorList>
    </citation>
    <scope>IDENTIFICATION</scope>
</reference>
<dbReference type="PRINTS" id="PR00980">
    <property type="entry name" value="TRNASYNTHALA"/>
</dbReference>
<keyword evidence="10 14" id="KW-0694">RNA-binding</keyword>
<evidence type="ECO:0000256" key="11">
    <source>
        <dbReference type="ARBA" id="ARBA00022917"/>
    </source>
</evidence>
<dbReference type="FunFam" id="3.30.980.10:FF:000004">
    <property type="entry name" value="Alanine--tRNA ligase, cytoplasmic"/>
    <property type="match status" value="1"/>
</dbReference>
<keyword evidence="11 14" id="KW-0648">Protein biosynthesis</keyword>
<comment type="function">
    <text evidence="14">Catalyzes the attachment of alanine to tRNA(Ala) in a two-step reaction: alanine is first activated by ATP to form Ala-AMP and then transferred to the acceptor end of tRNA(Ala). Also edits incorrectly charged tRNA(Ala) via its editing domain.</text>
</comment>
<dbReference type="GO" id="GO:0000049">
    <property type="term" value="F:tRNA binding"/>
    <property type="evidence" value="ECO:0007669"/>
    <property type="project" value="UniProtKB-KW"/>
</dbReference>
<dbReference type="InterPro" id="IPR018165">
    <property type="entry name" value="Ala-tRNA-synth_IIc_core"/>
</dbReference>
<keyword evidence="8 14" id="KW-0862">Zinc</keyword>
<keyword evidence="9 14" id="KW-0067">ATP-binding</keyword>
<dbReference type="GO" id="GO:0002161">
    <property type="term" value="F:aminoacyl-tRNA deacylase activity"/>
    <property type="evidence" value="ECO:0007669"/>
    <property type="project" value="TreeGrafter"/>
</dbReference>
<dbReference type="SMART" id="SM00863">
    <property type="entry name" value="tRNA_SAD"/>
    <property type="match status" value="1"/>
</dbReference>
<reference evidence="16 17" key="1">
    <citation type="submission" date="2019-04" db="EMBL/GenBank/DDBJ databases">
        <authorList>
            <consortium name="Wellcome Sanger Institute Data Sharing"/>
        </authorList>
    </citation>
    <scope>NUCLEOTIDE SEQUENCE [LARGE SCALE GENOMIC DNA]</scope>
</reference>
<name>A0A8C9W4Z0_SCLFO</name>
<evidence type="ECO:0000256" key="13">
    <source>
        <dbReference type="ARBA" id="ARBA00048300"/>
    </source>
</evidence>
<evidence type="ECO:0000313" key="16">
    <source>
        <dbReference type="Ensembl" id="ENSSFOP00015070613.1"/>
    </source>
</evidence>
<evidence type="ECO:0000256" key="9">
    <source>
        <dbReference type="ARBA" id="ARBA00022840"/>
    </source>
</evidence>
<feature type="binding site" evidence="14">
    <location>
        <position position="629"/>
    </location>
    <ligand>
        <name>Zn(2+)</name>
        <dbReference type="ChEBI" id="CHEBI:29105"/>
    </ligand>
</feature>
<dbReference type="PANTHER" id="PTHR11777">
    <property type="entry name" value="ALANYL-TRNA SYNTHETASE"/>
    <property type="match status" value="1"/>
</dbReference>
<feature type="binding site" evidence="14">
    <location>
        <position position="625"/>
    </location>
    <ligand>
        <name>Zn(2+)</name>
        <dbReference type="ChEBI" id="CHEBI:29105"/>
    </ligand>
</feature>
<dbReference type="Proteomes" id="UP000694397">
    <property type="component" value="Chromosome 16"/>
</dbReference>
<dbReference type="GO" id="GO:0004813">
    <property type="term" value="F:alanine-tRNA ligase activity"/>
    <property type="evidence" value="ECO:0007669"/>
    <property type="project" value="UniProtKB-UniRule"/>
</dbReference>
<evidence type="ECO:0000256" key="2">
    <source>
        <dbReference type="ARBA" id="ARBA00013168"/>
    </source>
</evidence>
<dbReference type="InterPro" id="IPR023033">
    <property type="entry name" value="Ala_tRNA_ligase_euk/bac"/>
</dbReference>
<reference evidence="16" key="2">
    <citation type="submission" date="2025-08" db="UniProtKB">
        <authorList>
            <consortium name="Ensembl"/>
        </authorList>
    </citation>
    <scope>IDENTIFICATION</scope>
</reference>
<dbReference type="Pfam" id="PF07973">
    <property type="entry name" value="tRNA_SAD"/>
    <property type="match status" value="1"/>
</dbReference>
<dbReference type="Gene3D" id="3.30.980.10">
    <property type="entry name" value="Threonyl-trna Synthetase, Chain A, domain 2"/>
    <property type="match status" value="1"/>
</dbReference>
<dbReference type="Gene3D" id="3.30.930.10">
    <property type="entry name" value="Bira Bifunctional Protein, Domain 2"/>
    <property type="match status" value="1"/>
</dbReference>
<evidence type="ECO:0000256" key="3">
    <source>
        <dbReference type="ARBA" id="ARBA00017959"/>
    </source>
</evidence>
<evidence type="ECO:0000256" key="8">
    <source>
        <dbReference type="ARBA" id="ARBA00022833"/>
    </source>
</evidence>
<evidence type="ECO:0000256" key="6">
    <source>
        <dbReference type="ARBA" id="ARBA00022723"/>
    </source>
</evidence>
<dbReference type="Gene3D" id="2.40.30.130">
    <property type="match status" value="1"/>
</dbReference>
<dbReference type="EC" id="6.1.1.7" evidence="2"/>
<dbReference type="SUPFAM" id="SSF50447">
    <property type="entry name" value="Translation proteins"/>
    <property type="match status" value="1"/>
</dbReference>
<dbReference type="SUPFAM" id="SSF55186">
    <property type="entry name" value="ThrRS/AlaRS common domain"/>
    <property type="match status" value="1"/>
</dbReference>
<dbReference type="InterPro" id="IPR012947">
    <property type="entry name" value="tRNA_SAD"/>
</dbReference>
<evidence type="ECO:0000256" key="10">
    <source>
        <dbReference type="ARBA" id="ARBA00022884"/>
    </source>
</evidence>
<sequence>MLQASMAATVFHFGLWSNVRVKAKRLFFASGVRELRACRWREGSTLTSSAARRMFIEFFKERHGHRVVPSAPVRPRGDPSLLFVNAGMNQFKPIFLGTVDPRSEMARYRRVVNSQKCVRAGGKHNDLDDVGRDVYHHTFFEMLGNWSFGDYFKEEACAMAWQLLTGSYGIPRDRLYVSYFGGDRTLGLEADEETREIWLNIGVQPNRILPFGMKDNFWEMGETGPCGPCTEIHYDHVGGRDVAHLVNSDSSDVVEIWNLVFMQYSREADGSLRALHQHSVDTGMGLERLVAVLQGKRSNYDTDLFTPLFSAIQQVCYRGCGKGMMDGKVVPTVKFGFHILTESLNHNAYPCVCVYRLVLRHILRRAVRFSTEVLKSTPGSLSKLVPTVVHILSGIANDEGLSQFLSSLKQGRRVIDRTLQNMNGSTVFPGSVAWSLHCHLGFPLDLLRLMVEEKGVAMDTEALDRLALENKKVRAQTQASEHDSCVDLDVKVLPELQGLGITYTNDLPKYQYSLGQDGRYVFLPCHATIQALICGQGLVPEVEKGQRCGVIFDKTCFYTEQGGQDHDQGYFTQEILPDVLFPVEQVHLVGGYVVHQVTATERLKRGDQVQLFLDEGQRLACMVKHTATHILNHCLRQLLGDGVEQRGSHVSADHLRFDFSVKVHQGISLSIQQLQEIEKMIRDIIEGNEPVYIEELPLKVAKGIPGLRTVDEVYPDPARVVSVGVPIADLLKGHNNKPASVELCCGTHLLMTGEIQDFVVVSERQIAKGVSRIVAVTGAQAKEAREAGRVLECEVDSLRVRLTAASPSLPGIHRLSKEAGLLIDAVENTAIPQWQRRELSNQLKSLQRSSNTMIRKLEIAEVQCHHNRPPHSNDSSSVVMKTVNQYSDQAPGVMVMLLSHQESGKVLCACQVPKGFSAFSANDWALAVCAHLGGNAGGSDTVAKGTGSAVDIAEWYKCNTKMRM</sequence>
<dbReference type="CDD" id="cd00673">
    <property type="entry name" value="AlaRS_core"/>
    <property type="match status" value="1"/>
</dbReference>
<dbReference type="PANTHER" id="PTHR11777:SF8">
    <property type="entry name" value="ALANINE--TRNA LIGASE, MITOCHONDRIAL"/>
    <property type="match status" value="1"/>
</dbReference>
<evidence type="ECO:0000256" key="4">
    <source>
        <dbReference type="ARBA" id="ARBA00022555"/>
    </source>
</evidence>
<dbReference type="InterPro" id="IPR002318">
    <property type="entry name" value="Ala-tRNA-lgiase_IIc"/>
</dbReference>
<comment type="catalytic activity">
    <reaction evidence="13 14">
        <text>tRNA(Ala) + L-alanine + ATP = L-alanyl-tRNA(Ala) + AMP + diphosphate</text>
        <dbReference type="Rhea" id="RHEA:12540"/>
        <dbReference type="Rhea" id="RHEA-COMP:9657"/>
        <dbReference type="Rhea" id="RHEA-COMP:9923"/>
        <dbReference type="ChEBI" id="CHEBI:30616"/>
        <dbReference type="ChEBI" id="CHEBI:33019"/>
        <dbReference type="ChEBI" id="CHEBI:57972"/>
        <dbReference type="ChEBI" id="CHEBI:78442"/>
        <dbReference type="ChEBI" id="CHEBI:78497"/>
        <dbReference type="ChEBI" id="CHEBI:456215"/>
        <dbReference type="EC" id="6.1.1.7"/>
    </reaction>
</comment>
<dbReference type="GO" id="GO:0008270">
    <property type="term" value="F:zinc ion binding"/>
    <property type="evidence" value="ECO:0007669"/>
    <property type="project" value="UniProtKB-UniRule"/>
</dbReference>
<dbReference type="GO" id="GO:0005524">
    <property type="term" value="F:ATP binding"/>
    <property type="evidence" value="ECO:0007669"/>
    <property type="project" value="UniProtKB-UniRule"/>
</dbReference>
<dbReference type="FunFam" id="3.30.930.10:FF:000011">
    <property type="entry name" value="Alanine--tRNA ligase, cytoplasmic"/>
    <property type="match status" value="1"/>
</dbReference>
<comment type="cofactor">
    <cofactor evidence="14">
        <name>Zn(2+)</name>
        <dbReference type="ChEBI" id="CHEBI:29105"/>
    </cofactor>
    <text evidence="14">Binds 1 zinc ion per subunit.</text>
</comment>
<dbReference type="InterPro" id="IPR018164">
    <property type="entry name" value="Ala-tRNA-synth_IIc_N"/>
</dbReference>
<keyword evidence="4 14" id="KW-0820">tRNA-binding</keyword>
<comment type="similarity">
    <text evidence="1">Belongs to the class-II aminoacyl-tRNA synthetase family. Alax-L subfamily.</text>
</comment>
<evidence type="ECO:0000259" key="15">
    <source>
        <dbReference type="PROSITE" id="PS50860"/>
    </source>
</evidence>
<evidence type="ECO:0000256" key="7">
    <source>
        <dbReference type="ARBA" id="ARBA00022741"/>
    </source>
</evidence>
<comment type="subunit">
    <text evidence="14">Monomer. Interacts with ANKRD16; the interaction is direct.</text>
</comment>